<dbReference type="EMBL" id="JBHUGZ010000017">
    <property type="protein sequence ID" value="MFD1985678.1"/>
    <property type="molecule type" value="Genomic_DNA"/>
</dbReference>
<comment type="caution">
    <text evidence="1">The sequence shown here is derived from an EMBL/GenBank/DDBJ whole genome shotgun (WGS) entry which is preliminary data.</text>
</comment>
<reference evidence="2" key="1">
    <citation type="journal article" date="2019" name="Int. J. Syst. Evol. Microbiol.">
        <title>The Global Catalogue of Microorganisms (GCM) 10K type strain sequencing project: providing services to taxonomists for standard genome sequencing and annotation.</title>
        <authorList>
            <consortium name="The Broad Institute Genomics Platform"/>
            <consortium name="The Broad Institute Genome Sequencing Center for Infectious Disease"/>
            <person name="Wu L."/>
            <person name="Ma J."/>
        </authorList>
    </citation>
    <scope>NUCLEOTIDE SEQUENCE [LARGE SCALE GENOMIC DNA]</scope>
    <source>
        <strain evidence="2">CGMCC 1.16225</strain>
    </source>
</reference>
<accession>A0ABW4UGM3</accession>
<gene>
    <name evidence="1" type="ORF">ACFSOZ_24835</name>
</gene>
<proteinExistence type="predicted"/>
<name>A0ABW4UGM3_9HYPH</name>
<dbReference type="RefSeq" id="WP_379102187.1">
    <property type="nucleotide sequence ID" value="NZ_JBHUGZ010000017.1"/>
</dbReference>
<evidence type="ECO:0000313" key="2">
    <source>
        <dbReference type="Proteomes" id="UP001597405"/>
    </source>
</evidence>
<dbReference type="Proteomes" id="UP001597405">
    <property type="component" value="Unassembled WGS sequence"/>
</dbReference>
<evidence type="ECO:0000313" key="1">
    <source>
        <dbReference type="EMBL" id="MFD1985678.1"/>
    </source>
</evidence>
<sequence length="65" mass="7028">MDLDTRNLGALARAYRASVTMPVSKDDGETNRTNLQVGRLVGRYMLSVQLAIVIAELAFSSGRAS</sequence>
<keyword evidence="2" id="KW-1185">Reference proteome</keyword>
<protein>
    <submittedName>
        <fullName evidence="1">Uncharacterized protein</fullName>
    </submittedName>
</protein>
<organism evidence="1 2">
    <name type="scientific">Mesorhizobium newzealandense</name>
    <dbReference type="NCBI Taxonomy" id="1300302"/>
    <lineage>
        <taxon>Bacteria</taxon>
        <taxon>Pseudomonadati</taxon>
        <taxon>Pseudomonadota</taxon>
        <taxon>Alphaproteobacteria</taxon>
        <taxon>Hyphomicrobiales</taxon>
        <taxon>Phyllobacteriaceae</taxon>
        <taxon>Mesorhizobium</taxon>
    </lineage>
</organism>